<reference evidence="1" key="2">
    <citation type="journal article" date="2022" name="New Phytol.">
        <title>Evolutionary transition to the ectomycorrhizal habit in the genomes of a hyperdiverse lineage of mushroom-forming fungi.</title>
        <authorList>
            <person name="Looney B."/>
            <person name="Miyauchi S."/>
            <person name="Morin E."/>
            <person name="Drula E."/>
            <person name="Courty P.E."/>
            <person name="Kohler A."/>
            <person name="Kuo A."/>
            <person name="LaButti K."/>
            <person name="Pangilinan J."/>
            <person name="Lipzen A."/>
            <person name="Riley R."/>
            <person name="Andreopoulos W."/>
            <person name="He G."/>
            <person name="Johnson J."/>
            <person name="Nolan M."/>
            <person name="Tritt A."/>
            <person name="Barry K.W."/>
            <person name="Grigoriev I.V."/>
            <person name="Nagy L.G."/>
            <person name="Hibbett D."/>
            <person name="Henrissat B."/>
            <person name="Matheny P.B."/>
            <person name="Labbe J."/>
            <person name="Martin F.M."/>
        </authorList>
    </citation>
    <scope>NUCLEOTIDE SEQUENCE</scope>
    <source>
        <strain evidence="1">HHB10654</strain>
    </source>
</reference>
<dbReference type="Proteomes" id="UP000814140">
    <property type="component" value="Unassembled WGS sequence"/>
</dbReference>
<accession>A0ACB8T3W7</accession>
<sequence length="197" mass="22300">MRFALRRLITLPEQLALVKKKKTVRLIPRPKGSSGSLTKGFSLIVAMGLADNEEDREMYGTMLRGIRDIALYAKIDMSKTYTQQNAECLARLFKNARDTYPILGKYENNWATAAFVQQFINNRRKNNTRNQKKKGGLTRRKGKATIDELEDQEKSASPSSKNVGSSEEEDEDGEESDNSKSDVDKEDSDEEEPENAE</sequence>
<comment type="caution">
    <text evidence="1">The sequence shown here is derived from an EMBL/GenBank/DDBJ whole genome shotgun (WGS) entry which is preliminary data.</text>
</comment>
<keyword evidence="2" id="KW-1185">Reference proteome</keyword>
<protein>
    <submittedName>
        <fullName evidence="1">Uncharacterized protein</fullName>
    </submittedName>
</protein>
<evidence type="ECO:0000313" key="2">
    <source>
        <dbReference type="Proteomes" id="UP000814140"/>
    </source>
</evidence>
<organism evidence="1 2">
    <name type="scientific">Artomyces pyxidatus</name>
    <dbReference type="NCBI Taxonomy" id="48021"/>
    <lineage>
        <taxon>Eukaryota</taxon>
        <taxon>Fungi</taxon>
        <taxon>Dikarya</taxon>
        <taxon>Basidiomycota</taxon>
        <taxon>Agaricomycotina</taxon>
        <taxon>Agaricomycetes</taxon>
        <taxon>Russulales</taxon>
        <taxon>Auriscalpiaceae</taxon>
        <taxon>Artomyces</taxon>
    </lineage>
</organism>
<reference evidence="1" key="1">
    <citation type="submission" date="2021-03" db="EMBL/GenBank/DDBJ databases">
        <authorList>
            <consortium name="DOE Joint Genome Institute"/>
            <person name="Ahrendt S."/>
            <person name="Looney B.P."/>
            <person name="Miyauchi S."/>
            <person name="Morin E."/>
            <person name="Drula E."/>
            <person name="Courty P.E."/>
            <person name="Chicoki N."/>
            <person name="Fauchery L."/>
            <person name="Kohler A."/>
            <person name="Kuo A."/>
            <person name="Labutti K."/>
            <person name="Pangilinan J."/>
            <person name="Lipzen A."/>
            <person name="Riley R."/>
            <person name="Andreopoulos W."/>
            <person name="He G."/>
            <person name="Johnson J."/>
            <person name="Barry K.W."/>
            <person name="Grigoriev I.V."/>
            <person name="Nagy L."/>
            <person name="Hibbett D."/>
            <person name="Henrissat B."/>
            <person name="Matheny P.B."/>
            <person name="Labbe J."/>
            <person name="Martin F."/>
        </authorList>
    </citation>
    <scope>NUCLEOTIDE SEQUENCE</scope>
    <source>
        <strain evidence="1">HHB10654</strain>
    </source>
</reference>
<dbReference type="EMBL" id="MU277206">
    <property type="protein sequence ID" value="KAI0062791.1"/>
    <property type="molecule type" value="Genomic_DNA"/>
</dbReference>
<evidence type="ECO:0000313" key="1">
    <source>
        <dbReference type="EMBL" id="KAI0062791.1"/>
    </source>
</evidence>
<gene>
    <name evidence="1" type="ORF">BV25DRAFT_621126</name>
</gene>
<name>A0ACB8T3W7_9AGAM</name>
<proteinExistence type="predicted"/>